<accession>A0A2P2IQC2</accession>
<dbReference type="EMBL" id="GGEC01002939">
    <property type="protein sequence ID" value="MBW83422.1"/>
    <property type="molecule type" value="Transcribed_RNA"/>
</dbReference>
<organism evidence="1">
    <name type="scientific">Rhizophora mucronata</name>
    <name type="common">Asiatic mangrove</name>
    <dbReference type="NCBI Taxonomy" id="61149"/>
    <lineage>
        <taxon>Eukaryota</taxon>
        <taxon>Viridiplantae</taxon>
        <taxon>Streptophyta</taxon>
        <taxon>Embryophyta</taxon>
        <taxon>Tracheophyta</taxon>
        <taxon>Spermatophyta</taxon>
        <taxon>Magnoliopsida</taxon>
        <taxon>eudicotyledons</taxon>
        <taxon>Gunneridae</taxon>
        <taxon>Pentapetalae</taxon>
        <taxon>rosids</taxon>
        <taxon>fabids</taxon>
        <taxon>Malpighiales</taxon>
        <taxon>Rhizophoraceae</taxon>
        <taxon>Rhizophora</taxon>
    </lineage>
</organism>
<sequence length="36" mass="4089">MQVEIVCVPYIYKVLIFRALVCPCLPGIVSFPRSAY</sequence>
<proteinExistence type="predicted"/>
<dbReference type="AlphaFoldDB" id="A0A2P2IQC2"/>
<reference evidence="1" key="1">
    <citation type="submission" date="2018-02" db="EMBL/GenBank/DDBJ databases">
        <title>Rhizophora mucronata_Transcriptome.</title>
        <authorList>
            <person name="Meera S.P."/>
            <person name="Sreeshan A."/>
            <person name="Augustine A."/>
        </authorList>
    </citation>
    <scope>NUCLEOTIDE SEQUENCE</scope>
    <source>
        <tissue evidence="1">Leaf</tissue>
    </source>
</reference>
<protein>
    <submittedName>
        <fullName evidence="1">Uncharacterized protein</fullName>
    </submittedName>
</protein>
<evidence type="ECO:0000313" key="1">
    <source>
        <dbReference type="EMBL" id="MBW83422.1"/>
    </source>
</evidence>
<name>A0A2P2IQC2_RHIMU</name>